<dbReference type="EMBL" id="CP049055">
    <property type="protein sequence ID" value="QII13920.1"/>
    <property type="molecule type" value="Genomic_DNA"/>
</dbReference>
<evidence type="ECO:0000259" key="2">
    <source>
        <dbReference type="Pfam" id="PF02517"/>
    </source>
</evidence>
<name>A0A6G7GWD1_KUEST</name>
<protein>
    <submittedName>
        <fullName evidence="3">Putative membrane protein</fullName>
    </submittedName>
</protein>
<dbReference type="InterPro" id="IPR003675">
    <property type="entry name" value="Rce1/LyrA-like_dom"/>
</dbReference>
<sequence length="194" mass="22250">MLRPCFCTSDYEMKRSKLLFFIFITEGFALLLALVLAKYLRIQLLPLTENILRDTFTGTIGAAIPFSLFVLLLSEKSGKMPFANSLRQTILHDLKPLFSHLTLPDMCIISLLAGFSEELLFRGVLQNKLGIFAASVIFGLLHFISPAYFVIAFLMSIYIGFLCYYLQSLLIPIQIHFVYDLCALIYLKHFRRFK</sequence>
<dbReference type="Proteomes" id="UP000501926">
    <property type="component" value="Chromosome"/>
</dbReference>
<dbReference type="Pfam" id="PF02517">
    <property type="entry name" value="Rce1-like"/>
    <property type="match status" value="1"/>
</dbReference>
<keyword evidence="1" id="KW-0472">Membrane</keyword>
<feature type="transmembrane region" description="Helical" evidence="1">
    <location>
        <begin position="56"/>
        <end position="74"/>
    </location>
</feature>
<evidence type="ECO:0000313" key="4">
    <source>
        <dbReference type="Proteomes" id="UP000501926"/>
    </source>
</evidence>
<feature type="domain" description="CAAX prenyl protease 2/Lysostaphin resistance protein A-like" evidence="2">
    <location>
        <begin position="103"/>
        <end position="181"/>
    </location>
</feature>
<dbReference type="GO" id="GO:0004175">
    <property type="term" value="F:endopeptidase activity"/>
    <property type="evidence" value="ECO:0007669"/>
    <property type="project" value="UniProtKB-ARBA"/>
</dbReference>
<feature type="transmembrane region" description="Helical" evidence="1">
    <location>
        <begin position="18"/>
        <end position="36"/>
    </location>
</feature>
<dbReference type="AlphaFoldDB" id="A0A6G7GWD1"/>
<reference evidence="3 4" key="1">
    <citation type="submission" date="2020-02" db="EMBL/GenBank/DDBJ databases">
        <title>Newly sequenced genome of strain CSTR1 showed variability in Candidatus Kuenenia stuttgartiensis genomes.</title>
        <authorList>
            <person name="Ding C."/>
            <person name="Adrian L."/>
        </authorList>
    </citation>
    <scope>NUCLEOTIDE SEQUENCE [LARGE SCALE GENOMIC DNA]</scope>
    <source>
        <strain evidence="3 4">CSTR1</strain>
    </source>
</reference>
<evidence type="ECO:0000256" key="1">
    <source>
        <dbReference type="SAM" id="Phobius"/>
    </source>
</evidence>
<organism evidence="3 4">
    <name type="scientific">Kuenenia stuttgartiensis</name>
    <dbReference type="NCBI Taxonomy" id="174633"/>
    <lineage>
        <taxon>Bacteria</taxon>
        <taxon>Pseudomonadati</taxon>
        <taxon>Planctomycetota</taxon>
        <taxon>Candidatus Brocadiia</taxon>
        <taxon>Candidatus Brocadiales</taxon>
        <taxon>Candidatus Brocadiaceae</taxon>
        <taxon>Candidatus Kuenenia</taxon>
    </lineage>
</organism>
<accession>A0A6G7GWD1</accession>
<dbReference type="GO" id="GO:0080120">
    <property type="term" value="P:CAAX-box protein maturation"/>
    <property type="evidence" value="ECO:0007669"/>
    <property type="project" value="UniProtKB-ARBA"/>
</dbReference>
<feature type="transmembrane region" description="Helical" evidence="1">
    <location>
        <begin position="129"/>
        <end position="159"/>
    </location>
</feature>
<evidence type="ECO:0000313" key="3">
    <source>
        <dbReference type="EMBL" id="QII13920.1"/>
    </source>
</evidence>
<keyword evidence="1" id="KW-1133">Transmembrane helix</keyword>
<feature type="transmembrane region" description="Helical" evidence="1">
    <location>
        <begin position="165"/>
        <end position="187"/>
    </location>
</feature>
<proteinExistence type="predicted"/>
<keyword evidence="1" id="KW-0812">Transmembrane</keyword>
<gene>
    <name evidence="3" type="ORF">KsCSTR_45410</name>
</gene>